<evidence type="ECO:0000313" key="12">
    <source>
        <dbReference type="Proteomes" id="UP000719500"/>
    </source>
</evidence>
<dbReference type="PANTHER" id="PTHR33695">
    <property type="entry name" value="LIPOPROTEIN SIGNAL PEPTIDASE"/>
    <property type="match status" value="1"/>
</dbReference>
<comment type="similarity">
    <text evidence="1 9">Belongs to the peptidase A8 family.</text>
</comment>
<dbReference type="InterPro" id="IPR001872">
    <property type="entry name" value="Peptidase_A8"/>
</dbReference>
<protein>
    <submittedName>
        <fullName evidence="11">Signal peptidase II</fullName>
    </submittedName>
</protein>
<evidence type="ECO:0000256" key="8">
    <source>
        <dbReference type="ARBA" id="ARBA00023136"/>
    </source>
</evidence>
<evidence type="ECO:0000256" key="5">
    <source>
        <dbReference type="ARBA" id="ARBA00022750"/>
    </source>
</evidence>
<sequence>MIGTVCIAAAVLGLCAQVRRSLERNRLFRRDLAGGRVRIAPRYNQGAGFEALPLSARQMAPLSLAALWALLCRWGFRGVGAGLLLGGGLSNLWERLRHGRVLDYLRVPKAPGMLKRYTYNLADLAIFLGAALLVLRRRRR</sequence>
<organism evidence="11 12">
    <name type="scientific">Oscillibacter valericigenes</name>
    <dbReference type="NCBI Taxonomy" id="351091"/>
    <lineage>
        <taxon>Bacteria</taxon>
        <taxon>Bacillati</taxon>
        <taxon>Bacillota</taxon>
        <taxon>Clostridia</taxon>
        <taxon>Eubacteriales</taxon>
        <taxon>Oscillospiraceae</taxon>
        <taxon>Oscillibacter</taxon>
    </lineage>
</organism>
<evidence type="ECO:0000256" key="7">
    <source>
        <dbReference type="ARBA" id="ARBA00022989"/>
    </source>
</evidence>
<keyword evidence="7 10" id="KW-1133">Transmembrane helix</keyword>
<dbReference type="Proteomes" id="UP000719500">
    <property type="component" value="Unassembled WGS sequence"/>
</dbReference>
<evidence type="ECO:0000256" key="9">
    <source>
        <dbReference type="RuleBase" id="RU004181"/>
    </source>
</evidence>
<keyword evidence="4 10" id="KW-0812">Transmembrane</keyword>
<keyword evidence="6" id="KW-0378">Hydrolase</keyword>
<keyword evidence="12" id="KW-1185">Reference proteome</keyword>
<keyword evidence="2" id="KW-1003">Cell membrane</keyword>
<dbReference type="PANTHER" id="PTHR33695:SF1">
    <property type="entry name" value="LIPOPROTEIN SIGNAL PEPTIDASE"/>
    <property type="match status" value="1"/>
</dbReference>
<name>A0ABS2FWF4_9FIRM</name>
<dbReference type="RefSeq" id="WP_204803889.1">
    <property type="nucleotide sequence ID" value="NZ_JACSNX010000007.1"/>
</dbReference>
<evidence type="ECO:0000256" key="1">
    <source>
        <dbReference type="ARBA" id="ARBA00006139"/>
    </source>
</evidence>
<evidence type="ECO:0000256" key="2">
    <source>
        <dbReference type="ARBA" id="ARBA00022475"/>
    </source>
</evidence>
<dbReference type="PRINTS" id="PR00781">
    <property type="entry name" value="LIPOSIGPTASE"/>
</dbReference>
<gene>
    <name evidence="11" type="ORF">H9X91_07145</name>
</gene>
<evidence type="ECO:0000256" key="3">
    <source>
        <dbReference type="ARBA" id="ARBA00022670"/>
    </source>
</evidence>
<accession>A0ABS2FWF4</accession>
<dbReference type="Pfam" id="PF01252">
    <property type="entry name" value="Peptidase_A8"/>
    <property type="match status" value="1"/>
</dbReference>
<proteinExistence type="inferred from homology"/>
<keyword evidence="8 10" id="KW-0472">Membrane</keyword>
<keyword evidence="3" id="KW-0645">Protease</keyword>
<evidence type="ECO:0000256" key="6">
    <source>
        <dbReference type="ARBA" id="ARBA00022801"/>
    </source>
</evidence>
<keyword evidence="5" id="KW-0064">Aspartyl protease</keyword>
<feature type="transmembrane region" description="Helical" evidence="10">
    <location>
        <begin position="117"/>
        <end position="135"/>
    </location>
</feature>
<dbReference type="EMBL" id="JACSNX010000007">
    <property type="protein sequence ID" value="MBM6851210.1"/>
    <property type="molecule type" value="Genomic_DNA"/>
</dbReference>
<reference evidence="11 12" key="1">
    <citation type="journal article" date="2021" name="Sci. Rep.">
        <title>The distribution of antibiotic resistance genes in chicken gut microbiota commensals.</title>
        <authorList>
            <person name="Juricova H."/>
            <person name="Matiasovicova J."/>
            <person name="Kubasova T."/>
            <person name="Cejkova D."/>
            <person name="Rychlik I."/>
        </authorList>
    </citation>
    <scope>NUCLEOTIDE SEQUENCE [LARGE SCALE GENOMIC DNA]</scope>
    <source>
        <strain evidence="11 12">An411</strain>
    </source>
</reference>
<evidence type="ECO:0000256" key="4">
    <source>
        <dbReference type="ARBA" id="ARBA00022692"/>
    </source>
</evidence>
<comment type="caution">
    <text evidence="11">The sequence shown here is derived from an EMBL/GenBank/DDBJ whole genome shotgun (WGS) entry which is preliminary data.</text>
</comment>
<evidence type="ECO:0000313" key="11">
    <source>
        <dbReference type="EMBL" id="MBM6851210.1"/>
    </source>
</evidence>
<evidence type="ECO:0000256" key="10">
    <source>
        <dbReference type="SAM" id="Phobius"/>
    </source>
</evidence>